<evidence type="ECO:0000256" key="6">
    <source>
        <dbReference type="PIRSR" id="PIRSR602324-1"/>
    </source>
</evidence>
<dbReference type="STRING" id="762903.Pedsa_3791"/>
<dbReference type="InterPro" id="IPR002324">
    <property type="entry name" value="Cyt_c_ID"/>
</dbReference>
<evidence type="ECO:0000256" key="2">
    <source>
        <dbReference type="ARBA" id="ARBA00022617"/>
    </source>
</evidence>
<name>F0S747_PSESL</name>
<dbReference type="SUPFAM" id="SSF46626">
    <property type="entry name" value="Cytochrome c"/>
    <property type="match status" value="1"/>
</dbReference>
<reference evidence="10" key="2">
    <citation type="submission" date="2011-02" db="EMBL/GenBank/DDBJ databases">
        <title>The complete genome of Pedobacter saltans DSM 12145.</title>
        <authorList>
            <consortium name="US DOE Joint Genome Institute (JGI-PGF)"/>
            <person name="Lucas S."/>
            <person name="Copeland A."/>
            <person name="Lapidus A."/>
            <person name="Bruce D."/>
            <person name="Goodwin L."/>
            <person name="Pitluck S."/>
            <person name="Kyrpides N."/>
            <person name="Mavromatis K."/>
            <person name="Pagani I."/>
            <person name="Ivanova N."/>
            <person name="Ovchinnikova G."/>
            <person name="Lu M."/>
            <person name="Detter J.C."/>
            <person name="Han C."/>
            <person name="Land M."/>
            <person name="Hauser L."/>
            <person name="Markowitz V."/>
            <person name="Cheng J.-F."/>
            <person name="Hugenholtz P."/>
            <person name="Woyke T."/>
            <person name="Wu D."/>
            <person name="Tindall B."/>
            <person name="Pomrenke H.G."/>
            <person name="Brambilla E."/>
            <person name="Klenk H.-P."/>
            <person name="Eisen J.A."/>
        </authorList>
    </citation>
    <scope>NUCLEOTIDE SEQUENCE [LARGE SCALE GENOMIC DNA]</scope>
    <source>
        <strain evidence="10">ATCC 51119 / DSM 12145 / JCM 21818 / LMG 10337 / NBRC 100064 / NCIMB 13643</strain>
    </source>
</reference>
<keyword evidence="1" id="KW-0813">Transport</keyword>
<dbReference type="KEGG" id="psn:Pedsa_3791"/>
<dbReference type="GO" id="GO:0020037">
    <property type="term" value="F:heme binding"/>
    <property type="evidence" value="ECO:0007669"/>
    <property type="project" value="InterPro"/>
</dbReference>
<feature type="binding site" description="covalent" evidence="6">
    <location>
        <position position="103"/>
    </location>
    <ligand>
        <name>heme c</name>
        <dbReference type="ChEBI" id="CHEBI:61717"/>
    </ligand>
</feature>
<evidence type="ECO:0000256" key="4">
    <source>
        <dbReference type="ARBA" id="ARBA00022982"/>
    </source>
</evidence>
<dbReference type="PROSITE" id="PS51007">
    <property type="entry name" value="CYTC"/>
    <property type="match status" value="1"/>
</dbReference>
<organism evidence="9 10">
    <name type="scientific">Pseudopedobacter saltans (strain ATCC 51119 / DSM 12145 / JCM 21818 / CCUG 39354 / LMG 10337 / NBRC 100064 / NCIMB 13643)</name>
    <name type="common">Pedobacter saltans</name>
    <dbReference type="NCBI Taxonomy" id="762903"/>
    <lineage>
        <taxon>Bacteria</taxon>
        <taxon>Pseudomonadati</taxon>
        <taxon>Bacteroidota</taxon>
        <taxon>Sphingobacteriia</taxon>
        <taxon>Sphingobacteriales</taxon>
        <taxon>Sphingobacteriaceae</taxon>
        <taxon>Pseudopedobacter</taxon>
    </lineage>
</organism>
<feature type="binding site" description="covalent" evidence="6">
    <location>
        <position position="54"/>
    </location>
    <ligand>
        <name>heme c</name>
        <dbReference type="ChEBI" id="CHEBI:61717"/>
    </ligand>
</feature>
<reference evidence="9 10" key="1">
    <citation type="journal article" date="2011" name="Stand. Genomic Sci.">
        <title>Complete genome sequence of the gliding, heparinolytic Pedobacter saltans type strain (113).</title>
        <authorList>
            <person name="Liolios K."/>
            <person name="Sikorski J."/>
            <person name="Lu M."/>
            <person name="Nolan M."/>
            <person name="Lapidus A."/>
            <person name="Lucas S."/>
            <person name="Hammon N."/>
            <person name="Deshpande S."/>
            <person name="Cheng J.F."/>
            <person name="Tapia R."/>
            <person name="Han C."/>
            <person name="Goodwin L."/>
            <person name="Pitluck S."/>
            <person name="Huntemann M."/>
            <person name="Ivanova N."/>
            <person name="Pagani I."/>
            <person name="Mavromatis K."/>
            <person name="Ovchinikova G."/>
            <person name="Pati A."/>
            <person name="Chen A."/>
            <person name="Palaniappan K."/>
            <person name="Land M."/>
            <person name="Hauser L."/>
            <person name="Brambilla E.M."/>
            <person name="Kotsyurbenko O."/>
            <person name="Rohde M."/>
            <person name="Tindall B.J."/>
            <person name="Abt B."/>
            <person name="Goker M."/>
            <person name="Detter J.C."/>
            <person name="Woyke T."/>
            <person name="Bristow J."/>
            <person name="Eisen J.A."/>
            <person name="Markowitz V."/>
            <person name="Hugenholtz P."/>
            <person name="Klenk H.P."/>
            <person name="Kyrpides N.C."/>
        </authorList>
    </citation>
    <scope>NUCLEOTIDE SEQUENCE [LARGE SCALE GENOMIC DNA]</scope>
    <source>
        <strain evidence="10">ATCC 51119 / DSM 12145 / JCM 21818 / LMG 10337 / NBRC 100064 / NCIMB 13643</strain>
    </source>
</reference>
<dbReference type="PRINTS" id="PR00606">
    <property type="entry name" value="CYTCHROMECID"/>
</dbReference>
<dbReference type="GO" id="GO:0009055">
    <property type="term" value="F:electron transfer activity"/>
    <property type="evidence" value="ECO:0007669"/>
    <property type="project" value="InterPro"/>
</dbReference>
<evidence type="ECO:0000256" key="7">
    <source>
        <dbReference type="SAM" id="SignalP"/>
    </source>
</evidence>
<evidence type="ECO:0000256" key="3">
    <source>
        <dbReference type="ARBA" id="ARBA00022723"/>
    </source>
</evidence>
<dbReference type="InterPro" id="IPR009056">
    <property type="entry name" value="Cyt_c-like_dom"/>
</dbReference>
<keyword evidence="7" id="KW-0732">Signal</keyword>
<protein>
    <submittedName>
        <fullName evidence="9">Cytochrome c class I</fullName>
    </submittedName>
</protein>
<comment type="PTM">
    <text evidence="6">Binds 1 heme c group covalently per subunit.</text>
</comment>
<keyword evidence="2 6" id="KW-0349">Heme</keyword>
<dbReference type="RefSeq" id="WP_013634800.1">
    <property type="nucleotide sequence ID" value="NC_015177.1"/>
</dbReference>
<evidence type="ECO:0000256" key="1">
    <source>
        <dbReference type="ARBA" id="ARBA00022448"/>
    </source>
</evidence>
<evidence type="ECO:0000259" key="8">
    <source>
        <dbReference type="PROSITE" id="PS51007"/>
    </source>
</evidence>
<keyword evidence="3 6" id="KW-0479">Metal-binding</keyword>
<dbReference type="AlphaFoldDB" id="F0S747"/>
<dbReference type="Pfam" id="PF00034">
    <property type="entry name" value="Cytochrom_C"/>
    <property type="match status" value="1"/>
</dbReference>
<keyword evidence="5 6" id="KW-0408">Iron</keyword>
<dbReference type="OrthoDB" id="9814063at2"/>
<accession>F0S747</accession>
<dbReference type="Gene3D" id="1.10.760.10">
    <property type="entry name" value="Cytochrome c-like domain"/>
    <property type="match status" value="1"/>
</dbReference>
<evidence type="ECO:0000313" key="9">
    <source>
        <dbReference type="EMBL" id="ADY54320.1"/>
    </source>
</evidence>
<feature type="chain" id="PRO_5003256776" evidence="7">
    <location>
        <begin position="27"/>
        <end position="126"/>
    </location>
</feature>
<sequence>MKRKYLLMPVLIFLIYACGGQSNQQANNTAGSDTKATAVKQEHKGKQLIAKSDCSACHSDKNKIVGPSYTDVANKYDNTPENHQYLTEKIVKGGSGVWGDVPMTPHPQLSEADLKEMVNYIFTLKH</sequence>
<dbReference type="GO" id="GO:0005506">
    <property type="term" value="F:iron ion binding"/>
    <property type="evidence" value="ECO:0007669"/>
    <property type="project" value="InterPro"/>
</dbReference>
<keyword evidence="10" id="KW-1185">Reference proteome</keyword>
<dbReference type="HOGENOM" id="CLU_141558_0_0_10"/>
<dbReference type="EMBL" id="CP002545">
    <property type="protein sequence ID" value="ADY54320.1"/>
    <property type="molecule type" value="Genomic_DNA"/>
</dbReference>
<evidence type="ECO:0000313" key="10">
    <source>
        <dbReference type="Proteomes" id="UP000000310"/>
    </source>
</evidence>
<evidence type="ECO:0000256" key="5">
    <source>
        <dbReference type="ARBA" id="ARBA00023004"/>
    </source>
</evidence>
<feature type="binding site" description="covalent" evidence="6">
    <location>
        <position position="58"/>
    </location>
    <ligand>
        <name>heme c</name>
        <dbReference type="ChEBI" id="CHEBI:61717"/>
    </ligand>
</feature>
<gene>
    <name evidence="9" type="ordered locus">Pedsa_3791</name>
</gene>
<keyword evidence="4" id="KW-0249">Electron transport</keyword>
<dbReference type="InterPro" id="IPR036909">
    <property type="entry name" value="Cyt_c-like_dom_sf"/>
</dbReference>
<feature type="domain" description="Cytochrome c" evidence="8">
    <location>
        <begin position="40"/>
        <end position="125"/>
    </location>
</feature>
<feature type="signal peptide" evidence="7">
    <location>
        <begin position="1"/>
        <end position="26"/>
    </location>
</feature>
<dbReference type="eggNOG" id="COG4654">
    <property type="taxonomic scope" value="Bacteria"/>
</dbReference>
<proteinExistence type="predicted"/>
<dbReference type="Proteomes" id="UP000000310">
    <property type="component" value="Chromosome"/>
</dbReference>
<dbReference type="PROSITE" id="PS51257">
    <property type="entry name" value="PROKAR_LIPOPROTEIN"/>
    <property type="match status" value="1"/>
</dbReference>